<evidence type="ECO:0000313" key="5">
    <source>
        <dbReference type="EMBL" id="MCP8970085.1"/>
    </source>
</evidence>
<dbReference type="Gene3D" id="3.20.20.100">
    <property type="entry name" value="NADP-dependent oxidoreductase domain"/>
    <property type="match status" value="1"/>
</dbReference>
<organism evidence="5 6">
    <name type="scientific">Ectobacillus ponti</name>
    <dbReference type="NCBI Taxonomy" id="2961894"/>
    <lineage>
        <taxon>Bacteria</taxon>
        <taxon>Bacillati</taxon>
        <taxon>Bacillota</taxon>
        <taxon>Bacilli</taxon>
        <taxon>Bacillales</taxon>
        <taxon>Bacillaceae</taxon>
        <taxon>Ectobacillus</taxon>
    </lineage>
</organism>
<proteinExistence type="inferred from homology"/>
<evidence type="ECO:0000259" key="4">
    <source>
        <dbReference type="Pfam" id="PF00248"/>
    </source>
</evidence>
<accession>A0AA41XAU2</accession>
<feature type="domain" description="NADP-dependent oxidoreductase" evidence="4">
    <location>
        <begin position="29"/>
        <end position="76"/>
    </location>
</feature>
<sequence length="97" mass="10764">MVKFYLNGGKGIFFKYNRLGTSGLQVCELSLGSYLTFGDKIGEKESIQTIHKAFELGINSFDTANVYQNGEAERVAWRLQPGADSGKCKGDCRADFR</sequence>
<dbReference type="InterPro" id="IPR023210">
    <property type="entry name" value="NADP_OxRdtase_dom"/>
</dbReference>
<dbReference type="InterPro" id="IPR036812">
    <property type="entry name" value="NAD(P)_OxRdtase_dom_sf"/>
</dbReference>
<dbReference type="PANTHER" id="PTHR43150:SF2">
    <property type="entry name" value="HYPERKINETIC, ISOFORM M"/>
    <property type="match status" value="1"/>
</dbReference>
<dbReference type="Pfam" id="PF00248">
    <property type="entry name" value="Aldo_ket_red"/>
    <property type="match status" value="1"/>
</dbReference>
<keyword evidence="3" id="KW-0560">Oxidoreductase</keyword>
<dbReference type="EMBL" id="JANCLT010000009">
    <property type="protein sequence ID" value="MCP8970085.1"/>
    <property type="molecule type" value="Genomic_DNA"/>
</dbReference>
<dbReference type="InterPro" id="IPR005399">
    <property type="entry name" value="K_chnl_volt-dep_bsu_KCNAB-rel"/>
</dbReference>
<dbReference type="AlphaFoldDB" id="A0AA41XAU2"/>
<keyword evidence="6" id="KW-1185">Reference proteome</keyword>
<evidence type="ECO:0000256" key="2">
    <source>
        <dbReference type="ARBA" id="ARBA00022857"/>
    </source>
</evidence>
<evidence type="ECO:0000256" key="1">
    <source>
        <dbReference type="ARBA" id="ARBA00006515"/>
    </source>
</evidence>
<evidence type="ECO:0000313" key="6">
    <source>
        <dbReference type="Proteomes" id="UP001156102"/>
    </source>
</evidence>
<dbReference type="Proteomes" id="UP001156102">
    <property type="component" value="Unassembled WGS sequence"/>
</dbReference>
<dbReference type="PANTHER" id="PTHR43150">
    <property type="entry name" value="HYPERKINETIC, ISOFORM M"/>
    <property type="match status" value="1"/>
</dbReference>
<comment type="similarity">
    <text evidence="1">Belongs to the shaker potassium channel beta subunit family.</text>
</comment>
<dbReference type="RefSeq" id="WP_254760004.1">
    <property type="nucleotide sequence ID" value="NZ_JANCLT010000009.1"/>
</dbReference>
<reference evidence="5" key="1">
    <citation type="submission" date="2022-07" db="EMBL/GenBank/DDBJ databases">
        <authorList>
            <person name="Li W.-J."/>
            <person name="Deng Q.-Q."/>
        </authorList>
    </citation>
    <scope>NUCLEOTIDE SEQUENCE</scope>
    <source>
        <strain evidence="5">SYSU M60031</strain>
    </source>
</reference>
<evidence type="ECO:0000256" key="3">
    <source>
        <dbReference type="ARBA" id="ARBA00023002"/>
    </source>
</evidence>
<keyword evidence="2" id="KW-0521">NADP</keyword>
<name>A0AA41XAU2_9BACI</name>
<dbReference type="GO" id="GO:0016491">
    <property type="term" value="F:oxidoreductase activity"/>
    <property type="evidence" value="ECO:0007669"/>
    <property type="project" value="UniProtKB-KW"/>
</dbReference>
<dbReference type="SUPFAM" id="SSF51430">
    <property type="entry name" value="NAD(P)-linked oxidoreductase"/>
    <property type="match status" value="1"/>
</dbReference>
<gene>
    <name evidence="5" type="ORF">NK662_16295</name>
</gene>
<comment type="caution">
    <text evidence="5">The sequence shown here is derived from an EMBL/GenBank/DDBJ whole genome shotgun (WGS) entry which is preliminary data.</text>
</comment>
<protein>
    <submittedName>
        <fullName evidence="5">Aldo/keto reductase</fullName>
    </submittedName>
</protein>